<evidence type="ECO:0000313" key="3">
    <source>
        <dbReference type="Proteomes" id="UP000634136"/>
    </source>
</evidence>
<dbReference type="Proteomes" id="UP000634136">
    <property type="component" value="Unassembled WGS sequence"/>
</dbReference>
<dbReference type="AlphaFoldDB" id="A0A834TQ95"/>
<accession>A0A834TQ95</accession>
<proteinExistence type="predicted"/>
<protein>
    <submittedName>
        <fullName evidence="2">Uncharacterized protein</fullName>
    </submittedName>
</protein>
<keyword evidence="1" id="KW-0732">Signal</keyword>
<feature type="chain" id="PRO_5032305999" evidence="1">
    <location>
        <begin position="22"/>
        <end position="88"/>
    </location>
</feature>
<reference evidence="2" key="1">
    <citation type="submission" date="2020-09" db="EMBL/GenBank/DDBJ databases">
        <title>Genome-Enabled Discovery of Anthraquinone Biosynthesis in Senna tora.</title>
        <authorList>
            <person name="Kang S.-H."/>
            <person name="Pandey R.P."/>
            <person name="Lee C.-M."/>
            <person name="Sim J.-S."/>
            <person name="Jeong J.-T."/>
            <person name="Choi B.-S."/>
            <person name="Jung M."/>
            <person name="Ginzburg D."/>
            <person name="Zhao K."/>
            <person name="Won S.Y."/>
            <person name="Oh T.-J."/>
            <person name="Yu Y."/>
            <person name="Kim N.-H."/>
            <person name="Lee O.R."/>
            <person name="Lee T.-H."/>
            <person name="Bashyal P."/>
            <person name="Kim T.-S."/>
            <person name="Lee W.-H."/>
            <person name="Kawkins C."/>
            <person name="Kim C.-K."/>
            <person name="Kim J.S."/>
            <person name="Ahn B.O."/>
            <person name="Rhee S.Y."/>
            <person name="Sohng J.K."/>
        </authorList>
    </citation>
    <scope>NUCLEOTIDE SEQUENCE</scope>
    <source>
        <tissue evidence="2">Leaf</tissue>
    </source>
</reference>
<evidence type="ECO:0000256" key="1">
    <source>
        <dbReference type="SAM" id="SignalP"/>
    </source>
</evidence>
<keyword evidence="3" id="KW-1185">Reference proteome</keyword>
<feature type="signal peptide" evidence="1">
    <location>
        <begin position="1"/>
        <end position="21"/>
    </location>
</feature>
<dbReference type="EMBL" id="JAAIUW010000006">
    <property type="protein sequence ID" value="KAF7826433.1"/>
    <property type="molecule type" value="Genomic_DNA"/>
</dbReference>
<comment type="caution">
    <text evidence="2">The sequence shown here is derived from an EMBL/GenBank/DDBJ whole genome shotgun (WGS) entry which is preliminary data.</text>
</comment>
<evidence type="ECO:0000313" key="2">
    <source>
        <dbReference type="EMBL" id="KAF7826433.1"/>
    </source>
</evidence>
<gene>
    <name evidence="2" type="ORF">G2W53_017597</name>
</gene>
<organism evidence="2 3">
    <name type="scientific">Senna tora</name>
    <dbReference type="NCBI Taxonomy" id="362788"/>
    <lineage>
        <taxon>Eukaryota</taxon>
        <taxon>Viridiplantae</taxon>
        <taxon>Streptophyta</taxon>
        <taxon>Embryophyta</taxon>
        <taxon>Tracheophyta</taxon>
        <taxon>Spermatophyta</taxon>
        <taxon>Magnoliopsida</taxon>
        <taxon>eudicotyledons</taxon>
        <taxon>Gunneridae</taxon>
        <taxon>Pentapetalae</taxon>
        <taxon>rosids</taxon>
        <taxon>fabids</taxon>
        <taxon>Fabales</taxon>
        <taxon>Fabaceae</taxon>
        <taxon>Caesalpinioideae</taxon>
        <taxon>Cassia clade</taxon>
        <taxon>Senna</taxon>
    </lineage>
</organism>
<sequence length="88" mass="9752">MIVAPLIVFSSILVFLAIRLAVPSFCRIPSGWSSFAPPFLPSNEFLQFSPSYEFFNFIFQVDTLVVDFFGFAGGGNLSNSVVWTSSKM</sequence>
<name>A0A834TQ95_9FABA</name>